<name>A0ABR9S930_9BURK</name>
<sequence length="157" mass="16733">MPMIEWKDTLREGAVSGTLAGLLSAAVLLATGRREDGSAVAPVNAESHWLWGDESLREDRPTLRHTLTGFVTHQLSTVFWATLYGLVRGRHKPADLSQALLGGVATSAAAAAIDYTLVPKRLTPGFEHRLSTGSMVAVFAAIAGGVALGSLLMRDRR</sequence>
<dbReference type="Proteomes" id="UP000806285">
    <property type="component" value="Unassembled WGS sequence"/>
</dbReference>
<keyword evidence="1" id="KW-0472">Membrane</keyword>
<reference evidence="2 3" key="1">
    <citation type="submission" date="2020-10" db="EMBL/GenBank/DDBJ databases">
        <title>Ramlibacter sp. HM2 16S ribosomal RNA gene Genome sequencing and assembly.</title>
        <authorList>
            <person name="Kang M."/>
        </authorList>
    </citation>
    <scope>NUCLEOTIDE SEQUENCE [LARGE SCALE GENOMIC DNA]</scope>
    <source>
        <strain evidence="2 3">HM2</strain>
    </source>
</reference>
<evidence type="ECO:0008006" key="4">
    <source>
        <dbReference type="Google" id="ProtNLM"/>
    </source>
</evidence>
<comment type="caution">
    <text evidence="2">The sequence shown here is derived from an EMBL/GenBank/DDBJ whole genome shotgun (WGS) entry which is preliminary data.</text>
</comment>
<feature type="transmembrane region" description="Helical" evidence="1">
    <location>
        <begin position="99"/>
        <end position="118"/>
    </location>
</feature>
<dbReference type="EMBL" id="JADDIV010000006">
    <property type="protein sequence ID" value="MBE7370047.1"/>
    <property type="molecule type" value="Genomic_DNA"/>
</dbReference>
<feature type="transmembrane region" description="Helical" evidence="1">
    <location>
        <begin position="69"/>
        <end position="87"/>
    </location>
</feature>
<organism evidence="2 3">
    <name type="scientific">Ramlibacter pallidus</name>
    <dbReference type="NCBI Taxonomy" id="2780087"/>
    <lineage>
        <taxon>Bacteria</taxon>
        <taxon>Pseudomonadati</taxon>
        <taxon>Pseudomonadota</taxon>
        <taxon>Betaproteobacteria</taxon>
        <taxon>Burkholderiales</taxon>
        <taxon>Comamonadaceae</taxon>
        <taxon>Ramlibacter</taxon>
    </lineage>
</organism>
<accession>A0ABR9S930</accession>
<gene>
    <name evidence="2" type="ORF">IM787_20980</name>
</gene>
<feature type="transmembrane region" description="Helical" evidence="1">
    <location>
        <begin position="130"/>
        <end position="153"/>
    </location>
</feature>
<evidence type="ECO:0000313" key="2">
    <source>
        <dbReference type="EMBL" id="MBE7370047.1"/>
    </source>
</evidence>
<evidence type="ECO:0000256" key="1">
    <source>
        <dbReference type="SAM" id="Phobius"/>
    </source>
</evidence>
<proteinExistence type="predicted"/>
<keyword evidence="3" id="KW-1185">Reference proteome</keyword>
<keyword evidence="1" id="KW-1133">Transmembrane helix</keyword>
<evidence type="ECO:0000313" key="3">
    <source>
        <dbReference type="Proteomes" id="UP000806285"/>
    </source>
</evidence>
<protein>
    <recommendedName>
        <fullName evidence="4">DUF1440 domain-containing protein</fullName>
    </recommendedName>
</protein>
<keyword evidence="1" id="KW-0812">Transmembrane</keyword>